<evidence type="ECO:0000313" key="2">
    <source>
        <dbReference type="Proteomes" id="UP000007575"/>
    </source>
</evidence>
<geneLocation type="plasmid" evidence="1 2">
    <name>P2</name>
</geneLocation>
<keyword evidence="2" id="KW-1185">Reference proteome</keyword>
<gene>
    <name evidence="1" type="ordered locus">DGo_PB0020</name>
</gene>
<keyword evidence="1" id="KW-0614">Plasmid</keyword>
<dbReference type="Proteomes" id="UP000007575">
    <property type="component" value="Plasmid P2"/>
</dbReference>
<reference evidence="1 2" key="1">
    <citation type="journal article" date="2012" name="PLoS ONE">
        <title>Genome sequence and transcriptome analysis of the radioresistant bacterium Deinococcus gobiensis: insights into the extreme environmental adaptations.</title>
        <authorList>
            <person name="Yuan M."/>
            <person name="Chen M."/>
            <person name="Zhang W."/>
            <person name="Lu W."/>
            <person name="Wang J."/>
            <person name="Yang M."/>
            <person name="Zhao P."/>
            <person name="Tang R."/>
            <person name="Li X."/>
            <person name="Hao Y."/>
            <person name="Zhou Z."/>
            <person name="Zhan Y."/>
            <person name="Yu H."/>
            <person name="Teng C."/>
            <person name="Yan Y."/>
            <person name="Ping S."/>
            <person name="Wang Y."/>
            <person name="Lin M."/>
        </authorList>
    </citation>
    <scope>NUCLEOTIDE SEQUENCE [LARGE SCALE GENOMIC DNA]</scope>
    <source>
        <strain evidence="2">DSM 21396 / JCM 16679 / CGMCC 1.7299 / I-0</strain>
        <plasmid evidence="1">P2</plasmid>
    </source>
</reference>
<organism evidence="1 2">
    <name type="scientific">Deinococcus gobiensis (strain DSM 21396 / JCM 16679 / CGMCC 1.7299 / I-0)</name>
    <dbReference type="NCBI Taxonomy" id="745776"/>
    <lineage>
        <taxon>Bacteria</taxon>
        <taxon>Thermotogati</taxon>
        <taxon>Deinococcota</taxon>
        <taxon>Deinococci</taxon>
        <taxon>Deinococcales</taxon>
        <taxon>Deinococcaceae</taxon>
        <taxon>Deinococcus</taxon>
    </lineage>
</organism>
<name>H8H192_DEIGI</name>
<protein>
    <submittedName>
        <fullName evidence="1">Uncharacterized protein</fullName>
    </submittedName>
</protein>
<sequence>MHLATWTTTQLIKQLADFYAADQRDEVRLPRLRRALGDYLGCHPEVLEQVWAAWETELALTGQPVGKIGYWLAVGFPEPRPEDS</sequence>
<dbReference type="PATRIC" id="fig|745776.4.peg.3435"/>
<dbReference type="EMBL" id="CP002193">
    <property type="protein sequence ID" value="AFD27289.1"/>
    <property type="molecule type" value="Genomic_DNA"/>
</dbReference>
<proteinExistence type="predicted"/>
<dbReference type="HOGENOM" id="CLU_2522037_0_0_0"/>
<dbReference type="KEGG" id="dgo:DGo_PB0020"/>
<dbReference type="AlphaFoldDB" id="H8H192"/>
<evidence type="ECO:0000313" key="1">
    <source>
        <dbReference type="EMBL" id="AFD27289.1"/>
    </source>
</evidence>
<dbReference type="OrthoDB" id="73634at2"/>
<dbReference type="RefSeq" id="WP_014686386.1">
    <property type="nucleotide sequence ID" value="NC_017791.1"/>
</dbReference>
<accession>H8H192</accession>